<dbReference type="EMBL" id="ANOH01000115">
    <property type="protein sequence ID" value="EMI56997.1"/>
    <property type="molecule type" value="Genomic_DNA"/>
</dbReference>
<dbReference type="OrthoDB" id="232801at2"/>
<feature type="compositionally biased region" description="Polar residues" evidence="1">
    <location>
        <begin position="72"/>
        <end position="89"/>
    </location>
</feature>
<comment type="caution">
    <text evidence="3">The sequence shown here is derived from an EMBL/GenBank/DDBJ whole genome shotgun (WGS) entry which is preliminary data.</text>
</comment>
<feature type="region of interest" description="Disordered" evidence="1">
    <location>
        <begin position="446"/>
        <end position="675"/>
    </location>
</feature>
<name>M5U6A1_9BACT</name>
<keyword evidence="2" id="KW-0812">Transmembrane</keyword>
<feature type="compositionally biased region" description="Polar residues" evidence="1">
    <location>
        <begin position="372"/>
        <end position="384"/>
    </location>
</feature>
<feature type="compositionally biased region" description="Polar residues" evidence="1">
    <location>
        <begin position="535"/>
        <end position="569"/>
    </location>
</feature>
<feature type="compositionally biased region" description="Low complexity" evidence="1">
    <location>
        <begin position="570"/>
        <end position="584"/>
    </location>
</feature>
<keyword evidence="4" id="KW-1185">Reference proteome</keyword>
<organism evidence="3 4">
    <name type="scientific">Rhodopirellula sallentina SM41</name>
    <dbReference type="NCBI Taxonomy" id="1263870"/>
    <lineage>
        <taxon>Bacteria</taxon>
        <taxon>Pseudomonadati</taxon>
        <taxon>Planctomycetota</taxon>
        <taxon>Planctomycetia</taxon>
        <taxon>Pirellulales</taxon>
        <taxon>Pirellulaceae</taxon>
        <taxon>Rhodopirellula</taxon>
    </lineage>
</organism>
<dbReference type="AlphaFoldDB" id="M5U6A1"/>
<gene>
    <name evidence="3" type="ORF">RSSM_01526</name>
</gene>
<feature type="compositionally biased region" description="Polar residues" evidence="1">
    <location>
        <begin position="470"/>
        <end position="495"/>
    </location>
</feature>
<protein>
    <submittedName>
        <fullName evidence="3">Mu-protocadherin</fullName>
    </submittedName>
</protein>
<evidence type="ECO:0000313" key="3">
    <source>
        <dbReference type="EMBL" id="EMI56997.1"/>
    </source>
</evidence>
<feature type="region of interest" description="Disordered" evidence="1">
    <location>
        <begin position="221"/>
        <end position="408"/>
    </location>
</feature>
<feature type="region of interest" description="Disordered" evidence="1">
    <location>
        <begin position="70"/>
        <end position="176"/>
    </location>
</feature>
<feature type="compositionally biased region" description="Polar residues" evidence="1">
    <location>
        <begin position="502"/>
        <end position="525"/>
    </location>
</feature>
<evidence type="ECO:0000256" key="1">
    <source>
        <dbReference type="SAM" id="MobiDB-lite"/>
    </source>
</evidence>
<feature type="compositionally biased region" description="Low complexity" evidence="1">
    <location>
        <begin position="286"/>
        <end position="307"/>
    </location>
</feature>
<sequence length="733" mass="77195">MLLMVASFGITYGWTPDGGNGVKYIIQIPPEKVDQVARTGEISSQIPPEIRSHVSEVVIRIGHGQVPRVTPNFISRSTPAGSNRSDQPTASSIAASDPIAASDRSPVPIPAMGDPSVARPIPGFASATTSVMKPDPQSGGMNLPGGFGMTPATNSAPPSTSFSQTAQDTANNMGNQFRGAIDTSRQQMEQTLNNATDRLGQDASAQMQATANNLRDSASQLFNNNTATNDPDDPRSRLGQNNYSATDTGSRPSTDPYNRNTNTRSSFPSTDSNAAPFATSRAGMPSTSATSTSRSASSTSRAASTTSGSDDWYDLRNGSRRRPSTDPVDSNNSGSTNGGALASGNFGRLPSGLQSDSADASSRSADNSSRSTYANASYPDSNQRTANTASNGNSSNVDYDPNLTPAQAARLPKNGYSFDAENYPVDKQGYRLDQYGRRVNRQGRLLSATDTMGGPNTNSNQNDSRSNQNLYGQTGNRSDNGLYANQTDRSSSVATTGPPALGNTSNYNNGYPGNTHTNGGASQLVQPPLAPNPGSYANNGQSGMPSFTNNQAPGSQPNTGQYPTNQYPMSQYPTSQYPTSQYPTSPYPGGPAVAGNGSQPNLSPTLAPGMPGYSQYPDPRLVSLTGQNNASNSGNASNNTPIGSDDRTTSSSDRDSRSDRLATSGSALTDRTRDPAYTPEQVAAQPIFNALLLLSVVANVYLLFWLKNLRLQFRDMVATKRSNNANKSLATSV</sequence>
<keyword evidence="2" id="KW-1133">Transmembrane helix</keyword>
<feature type="compositionally biased region" description="Polar residues" evidence="1">
    <location>
        <begin position="238"/>
        <end position="273"/>
    </location>
</feature>
<keyword evidence="2" id="KW-0472">Membrane</keyword>
<dbReference type="PATRIC" id="fig|1263870.3.peg.1635"/>
<dbReference type="Proteomes" id="UP000011885">
    <property type="component" value="Unassembled WGS sequence"/>
</dbReference>
<accession>M5U6A1</accession>
<feature type="transmembrane region" description="Helical" evidence="2">
    <location>
        <begin position="687"/>
        <end position="706"/>
    </location>
</feature>
<proteinExistence type="predicted"/>
<feature type="compositionally biased region" description="Low complexity" evidence="1">
    <location>
        <begin position="355"/>
        <end position="371"/>
    </location>
</feature>
<feature type="compositionally biased region" description="Low complexity" evidence="1">
    <location>
        <begin position="90"/>
        <end position="106"/>
    </location>
</feature>
<feature type="compositionally biased region" description="Low complexity" evidence="1">
    <location>
        <begin position="385"/>
        <end position="396"/>
    </location>
</feature>
<feature type="compositionally biased region" description="Basic and acidic residues" evidence="1">
    <location>
        <begin position="644"/>
        <end position="660"/>
    </location>
</feature>
<evidence type="ECO:0000256" key="2">
    <source>
        <dbReference type="SAM" id="Phobius"/>
    </source>
</evidence>
<reference evidence="3 4" key="1">
    <citation type="journal article" date="2013" name="Mar. Genomics">
        <title>Expression of sulfatases in Rhodopirellula baltica and the diversity of sulfatases in the genus Rhodopirellula.</title>
        <authorList>
            <person name="Wegner C.E."/>
            <person name="Richter-Heitmann T."/>
            <person name="Klindworth A."/>
            <person name="Klockow C."/>
            <person name="Richter M."/>
            <person name="Achstetter T."/>
            <person name="Glockner F.O."/>
            <person name="Harder J."/>
        </authorList>
    </citation>
    <scope>NUCLEOTIDE SEQUENCE [LARGE SCALE GENOMIC DNA]</scope>
    <source>
        <strain evidence="3 4">SM41</strain>
    </source>
</reference>
<feature type="compositionally biased region" description="Low complexity" evidence="1">
    <location>
        <begin position="456"/>
        <end position="469"/>
    </location>
</feature>
<feature type="compositionally biased region" description="Low complexity" evidence="1">
    <location>
        <begin position="628"/>
        <end position="639"/>
    </location>
</feature>
<feature type="compositionally biased region" description="Polar residues" evidence="1">
    <location>
        <begin position="151"/>
        <end position="175"/>
    </location>
</feature>
<evidence type="ECO:0000313" key="4">
    <source>
        <dbReference type="Proteomes" id="UP000011885"/>
    </source>
</evidence>